<organism evidence="6 7">
    <name type="scientific">Clostridium drakei</name>
    <dbReference type="NCBI Taxonomy" id="332101"/>
    <lineage>
        <taxon>Bacteria</taxon>
        <taxon>Bacillati</taxon>
        <taxon>Bacillota</taxon>
        <taxon>Clostridia</taxon>
        <taxon>Eubacteriales</taxon>
        <taxon>Clostridiaceae</taxon>
        <taxon>Clostridium</taxon>
    </lineage>
</organism>
<name>A0A2U8DSV9_9CLOT</name>
<feature type="domain" description="Methyltransferase type 11" evidence="5">
    <location>
        <begin position="50"/>
        <end position="149"/>
    </location>
</feature>
<proteinExistence type="predicted"/>
<protein>
    <submittedName>
        <fullName evidence="6">SAM-dependent methyltransferase</fullName>
    </submittedName>
</protein>
<dbReference type="PANTHER" id="PTHR44307:SF2">
    <property type="entry name" value="PHOSPHOETHANOLAMINE METHYLTRANSFERASE ISOFORM X1"/>
    <property type="match status" value="1"/>
</dbReference>
<keyword evidence="2 6" id="KW-0489">Methyltransferase</keyword>
<evidence type="ECO:0000313" key="6">
    <source>
        <dbReference type="EMBL" id="AWI05541.1"/>
    </source>
</evidence>
<evidence type="ECO:0000256" key="1">
    <source>
        <dbReference type="ARBA" id="ARBA00005189"/>
    </source>
</evidence>
<evidence type="ECO:0000256" key="3">
    <source>
        <dbReference type="ARBA" id="ARBA00022679"/>
    </source>
</evidence>
<evidence type="ECO:0000256" key="2">
    <source>
        <dbReference type="ARBA" id="ARBA00022603"/>
    </source>
</evidence>
<accession>A0A2U8DSV9</accession>
<dbReference type="InterPro" id="IPR013216">
    <property type="entry name" value="Methyltransf_11"/>
</dbReference>
<comment type="pathway">
    <text evidence="1">Lipid metabolism.</text>
</comment>
<dbReference type="InterPro" id="IPR029063">
    <property type="entry name" value="SAM-dependent_MTases_sf"/>
</dbReference>
<dbReference type="SUPFAM" id="SSF53335">
    <property type="entry name" value="S-adenosyl-L-methionine-dependent methyltransferases"/>
    <property type="match status" value="1"/>
</dbReference>
<dbReference type="RefSeq" id="WP_032078255.1">
    <property type="nucleotide sequence ID" value="NZ_CP020953.1"/>
</dbReference>
<sequence>MSEIAKRLNQCKKPNGELGKIIADDMNKSHFELTGWGLQKININAQDTILDIGCGGGRTVNRLAGMAKEGKIFGIDYSIDCVKWSKDYNEKLIKDGKVEIIHASVEKIPFEDNKFDVISAVETIYFWPDLVENLKEVKRVLKPLGKLVIICEMYSSEKFKERNDEFVSTSNMKIYTPEQLKHIVEMAGYRNIKIDFIEEKNWLCCTGEK</sequence>
<dbReference type="EMBL" id="CP020953">
    <property type="protein sequence ID" value="AWI05541.1"/>
    <property type="molecule type" value="Genomic_DNA"/>
</dbReference>
<keyword evidence="7" id="KW-1185">Reference proteome</keyword>
<evidence type="ECO:0000259" key="5">
    <source>
        <dbReference type="Pfam" id="PF08241"/>
    </source>
</evidence>
<keyword evidence="3 6" id="KW-0808">Transferase</keyword>
<reference evidence="7" key="1">
    <citation type="submission" date="2017-04" db="EMBL/GenBank/DDBJ databases">
        <authorList>
            <person name="Song Y."/>
            <person name="Cho B.-K."/>
        </authorList>
    </citation>
    <scope>NUCLEOTIDE SEQUENCE [LARGE SCALE GENOMIC DNA]</scope>
    <source>
        <strain evidence="7">SL1</strain>
    </source>
</reference>
<dbReference type="Proteomes" id="UP000244910">
    <property type="component" value="Chromosome"/>
</dbReference>
<dbReference type="GO" id="GO:0008757">
    <property type="term" value="F:S-adenosylmethionine-dependent methyltransferase activity"/>
    <property type="evidence" value="ECO:0007669"/>
    <property type="project" value="InterPro"/>
</dbReference>
<dbReference type="KEGG" id="cdrk:B9W14_13860"/>
<comment type="pathway">
    <text evidence="4">Phospholipid metabolism.</text>
</comment>
<dbReference type="Gene3D" id="3.40.50.150">
    <property type="entry name" value="Vaccinia Virus protein VP39"/>
    <property type="match status" value="1"/>
</dbReference>
<gene>
    <name evidence="6" type="ORF">B9W14_13860</name>
</gene>
<dbReference type="CDD" id="cd02440">
    <property type="entry name" value="AdoMet_MTases"/>
    <property type="match status" value="1"/>
</dbReference>
<dbReference type="GO" id="GO:0032259">
    <property type="term" value="P:methylation"/>
    <property type="evidence" value="ECO:0007669"/>
    <property type="project" value="UniProtKB-KW"/>
</dbReference>
<dbReference type="AlphaFoldDB" id="A0A2U8DSV9"/>
<dbReference type="PANTHER" id="PTHR44307">
    <property type="entry name" value="PHOSPHOETHANOLAMINE METHYLTRANSFERASE"/>
    <property type="match status" value="1"/>
</dbReference>
<evidence type="ECO:0000313" key="7">
    <source>
        <dbReference type="Proteomes" id="UP000244910"/>
    </source>
</evidence>
<dbReference type="OrthoDB" id="9772751at2"/>
<dbReference type="Pfam" id="PF08241">
    <property type="entry name" value="Methyltransf_11"/>
    <property type="match status" value="1"/>
</dbReference>
<evidence type="ECO:0000256" key="4">
    <source>
        <dbReference type="ARBA" id="ARBA00025707"/>
    </source>
</evidence>